<dbReference type="InterPro" id="IPR036259">
    <property type="entry name" value="MFS_trans_sf"/>
</dbReference>
<feature type="transmembrane region" description="Helical" evidence="2">
    <location>
        <begin position="86"/>
        <end position="109"/>
    </location>
</feature>
<keyword evidence="2" id="KW-1133">Transmembrane helix</keyword>
<feature type="transmembrane region" description="Helical" evidence="2">
    <location>
        <begin position="148"/>
        <end position="168"/>
    </location>
</feature>
<organism evidence="5">
    <name type="scientific">Thrips palmi</name>
    <name type="common">Melon thrips</name>
    <dbReference type="NCBI Taxonomy" id="161013"/>
    <lineage>
        <taxon>Eukaryota</taxon>
        <taxon>Metazoa</taxon>
        <taxon>Ecdysozoa</taxon>
        <taxon>Arthropoda</taxon>
        <taxon>Hexapoda</taxon>
        <taxon>Insecta</taxon>
        <taxon>Pterygota</taxon>
        <taxon>Neoptera</taxon>
        <taxon>Paraneoptera</taxon>
        <taxon>Thysanoptera</taxon>
        <taxon>Terebrantia</taxon>
        <taxon>Thripoidea</taxon>
        <taxon>Thripidae</taxon>
        <taxon>Thrips</taxon>
    </lineage>
</organism>
<proteinExistence type="predicted"/>
<dbReference type="PROSITE" id="PS50850">
    <property type="entry name" value="MFS"/>
    <property type="match status" value="1"/>
</dbReference>
<dbReference type="InterPro" id="IPR050327">
    <property type="entry name" value="Proton-linked_MCT"/>
</dbReference>
<dbReference type="Gene3D" id="1.20.1250.20">
    <property type="entry name" value="MFS general substrate transporter like domains"/>
    <property type="match status" value="2"/>
</dbReference>
<evidence type="ECO:0000313" key="5">
    <source>
        <dbReference type="RefSeq" id="XP_034253718.1"/>
    </source>
</evidence>
<dbReference type="InterPro" id="IPR011701">
    <property type="entry name" value="MFS"/>
</dbReference>
<feature type="transmembrane region" description="Helical" evidence="2">
    <location>
        <begin position="20"/>
        <end position="46"/>
    </location>
</feature>
<dbReference type="GO" id="GO:0008028">
    <property type="term" value="F:monocarboxylic acid transmembrane transporter activity"/>
    <property type="evidence" value="ECO:0007669"/>
    <property type="project" value="TreeGrafter"/>
</dbReference>
<feature type="transmembrane region" description="Helical" evidence="2">
    <location>
        <begin position="358"/>
        <end position="376"/>
    </location>
</feature>
<gene>
    <name evidence="5" type="primary">LOC117652735</name>
</gene>
<evidence type="ECO:0000256" key="1">
    <source>
        <dbReference type="ARBA" id="ARBA00004141"/>
    </source>
</evidence>
<dbReference type="KEGG" id="tpal:117652735"/>
<feature type="transmembrane region" description="Helical" evidence="2">
    <location>
        <begin position="296"/>
        <end position="321"/>
    </location>
</feature>
<dbReference type="RefSeq" id="XP_034253718.1">
    <property type="nucleotide sequence ID" value="XM_034397827.1"/>
</dbReference>
<dbReference type="PANTHER" id="PTHR11360:SF238">
    <property type="entry name" value="SD10469P"/>
    <property type="match status" value="1"/>
</dbReference>
<comment type="subcellular location">
    <subcellularLocation>
        <location evidence="1">Membrane</location>
        <topology evidence="1">Multi-pass membrane protein</topology>
    </subcellularLocation>
</comment>
<feature type="domain" description="Major facilitator superfamily (MFS) profile" evidence="3">
    <location>
        <begin position="22"/>
        <end position="412"/>
    </location>
</feature>
<dbReference type="Pfam" id="PF07690">
    <property type="entry name" value="MFS_1"/>
    <property type="match status" value="2"/>
</dbReference>
<dbReference type="PANTHER" id="PTHR11360">
    <property type="entry name" value="MONOCARBOXYLATE TRANSPORTER"/>
    <property type="match status" value="1"/>
</dbReference>
<dbReference type="GeneID" id="117652735"/>
<feature type="transmembrane region" description="Helical" evidence="2">
    <location>
        <begin position="116"/>
        <end position="142"/>
    </location>
</feature>
<feature type="transmembrane region" description="Helical" evidence="2">
    <location>
        <begin position="327"/>
        <end position="346"/>
    </location>
</feature>
<evidence type="ECO:0000256" key="2">
    <source>
        <dbReference type="SAM" id="Phobius"/>
    </source>
</evidence>
<dbReference type="InterPro" id="IPR020846">
    <property type="entry name" value="MFS_dom"/>
</dbReference>
<dbReference type="AlphaFoldDB" id="A0A6P9A6Y8"/>
<dbReference type="GO" id="GO:0016020">
    <property type="term" value="C:membrane"/>
    <property type="evidence" value="ECO:0007669"/>
    <property type="project" value="UniProtKB-SubCell"/>
</dbReference>
<dbReference type="SUPFAM" id="SSF103473">
    <property type="entry name" value="MFS general substrate transporter"/>
    <property type="match status" value="1"/>
</dbReference>
<sequence length="427" mass="46288">MSSDSTLSLEPLVMLPPDGGYGWVVVVTCFLMNLFTDGAIYTFGFYQKNMQDDFDKDSAAVALLASLCSGFYYVAAPVWSAVGNRWGFRTVSVVGALASGGALLACFFITQYAVFILVYGIVLGAASGGVYVATMISVGFYFERWRGVATSLTSCGSGVGILVMPLCYKAMSSYEGYTWRWILAFNASVFGVVVLLSLLLKPLQPVAMLCPHAVTSTLAALLHHSILTNSVFIVFAFTQVFVMMGYFTPYLFSQDQAVKSGVDPSVAEWILPTLGVANAVGRALSGVMCEVPGVSALVLSCITMSIAGIMVAITCLCASPIYQMFMASAYGFFIAPFMAMKSLILVDFLGIERLTNSFGLLLMFQGFAVMIGPPLSGWIHDITQSYHYVYLISGSLLFIASLLPYLMYPLSNYEQRKEIKQASRRSS</sequence>
<protein>
    <submittedName>
        <fullName evidence="5">Monocarboxylate transporter 14-like</fullName>
    </submittedName>
</protein>
<evidence type="ECO:0000259" key="3">
    <source>
        <dbReference type="PROSITE" id="PS50850"/>
    </source>
</evidence>
<keyword evidence="4" id="KW-1185">Reference proteome</keyword>
<name>A0A6P9A6Y8_THRPL</name>
<dbReference type="Proteomes" id="UP000515158">
    <property type="component" value="Unplaced"/>
</dbReference>
<dbReference type="OrthoDB" id="6509908at2759"/>
<dbReference type="InParanoid" id="A0A6P9A6Y8"/>
<keyword evidence="2" id="KW-0472">Membrane</keyword>
<accession>A0A6P9A6Y8</accession>
<keyword evidence="2" id="KW-0812">Transmembrane</keyword>
<dbReference type="CDD" id="cd17352">
    <property type="entry name" value="MFS_MCT_SLC16"/>
    <property type="match status" value="1"/>
</dbReference>
<feature type="transmembrane region" description="Helical" evidence="2">
    <location>
        <begin position="180"/>
        <end position="200"/>
    </location>
</feature>
<evidence type="ECO:0000313" key="4">
    <source>
        <dbReference type="Proteomes" id="UP000515158"/>
    </source>
</evidence>
<reference evidence="5" key="1">
    <citation type="submission" date="2025-08" db="UniProtKB">
        <authorList>
            <consortium name="RefSeq"/>
        </authorList>
    </citation>
    <scope>IDENTIFICATION</scope>
    <source>
        <tissue evidence="5">Total insect</tissue>
    </source>
</reference>
<feature type="transmembrane region" description="Helical" evidence="2">
    <location>
        <begin position="388"/>
        <end position="408"/>
    </location>
</feature>
<feature type="transmembrane region" description="Helical" evidence="2">
    <location>
        <begin position="230"/>
        <end position="249"/>
    </location>
</feature>
<feature type="transmembrane region" description="Helical" evidence="2">
    <location>
        <begin position="58"/>
        <end position="80"/>
    </location>
</feature>